<dbReference type="InterPro" id="IPR036188">
    <property type="entry name" value="FAD/NAD-bd_sf"/>
</dbReference>
<evidence type="ECO:0000256" key="3">
    <source>
        <dbReference type="ARBA" id="ARBA00022630"/>
    </source>
</evidence>
<evidence type="ECO:0000256" key="1">
    <source>
        <dbReference type="ARBA" id="ARBA00001974"/>
    </source>
</evidence>
<dbReference type="Proteomes" id="UP001461341">
    <property type="component" value="Chromosome"/>
</dbReference>
<dbReference type="PANTHER" id="PTHR43429">
    <property type="entry name" value="PYRIDINE NUCLEOTIDE-DISULFIDE OXIDOREDUCTASE DOMAIN-CONTAINING"/>
    <property type="match status" value="1"/>
</dbReference>
<dbReference type="Pfam" id="PF18267">
    <property type="entry name" value="Rubredoxin_C"/>
    <property type="match status" value="1"/>
</dbReference>
<dbReference type="InterPro" id="IPR016156">
    <property type="entry name" value="FAD/NAD-linked_Rdtase_dimer_sf"/>
</dbReference>
<evidence type="ECO:0000256" key="4">
    <source>
        <dbReference type="ARBA" id="ARBA00022827"/>
    </source>
</evidence>
<protein>
    <submittedName>
        <fullName evidence="7">FAD-dependent oxidoreductase</fullName>
    </submittedName>
</protein>
<dbReference type="InterPro" id="IPR050260">
    <property type="entry name" value="FAD-bd_OxRdtase"/>
</dbReference>
<keyword evidence="3" id="KW-0285">Flavoprotein</keyword>
<dbReference type="RefSeq" id="WP_369019026.1">
    <property type="nucleotide sequence ID" value="NZ_CP121689.1"/>
</dbReference>
<dbReference type="Gene3D" id="3.30.390.30">
    <property type="match status" value="1"/>
</dbReference>
<name>A0ABZ2YE48_9BACT</name>
<keyword evidence="4" id="KW-0274">FAD</keyword>
<keyword evidence="8" id="KW-1185">Reference proteome</keyword>
<dbReference type="InterPro" id="IPR041575">
    <property type="entry name" value="Rubredoxin_C"/>
</dbReference>
<dbReference type="PANTHER" id="PTHR43429:SF3">
    <property type="entry name" value="NITRITE REDUCTASE [NAD(P)H]"/>
    <property type="match status" value="1"/>
</dbReference>
<sequence>MSKGDLRTKYLLVGFSVASWWAAKAILDLEKDAEIVALSEEKECYSRPLITYALGSKSEGVAYHGQVLKEVLNSVAVLWDTRAVKLWPEQKKVELSDGRNVSFDKAFIGVGGVPILPPIPGIDLPGVFTFTRKKDMELLRSYLKEFGLKKVLVLGGGFIGLKTCEALLEMGLELTLVELAPRLLSNMLDEEGSSYLEEALRNAGLKVIKENTVSEFRAVRNRLGEVVLQSGERLSEEVAIVAIGVRPNVDWLSGSGVEIDRGIVVDEFQMTSREDVYAGGDCAQTKNALTGEYGVVAIWPEAVAQSRVAGSNMAGKQVRYPGSIPMNSLEFGGMALVSAGLVNPRDARGFEVLVRKEKGIYKKIVLKDDRVVGIVLVGDIEKAGLFVYMMREQIPVTDFKDQLLAENFGLVSLPKNYRKHMVEGAGIEV</sequence>
<dbReference type="InterPro" id="IPR023753">
    <property type="entry name" value="FAD/NAD-binding_dom"/>
</dbReference>
<dbReference type="PRINTS" id="PR00411">
    <property type="entry name" value="PNDRDTASEI"/>
</dbReference>
<dbReference type="PRINTS" id="PR00368">
    <property type="entry name" value="FADPNR"/>
</dbReference>
<dbReference type="Pfam" id="PF07992">
    <property type="entry name" value="Pyr_redox_2"/>
    <property type="match status" value="1"/>
</dbReference>
<dbReference type="Gene3D" id="3.50.50.60">
    <property type="entry name" value="FAD/NAD(P)-binding domain"/>
    <property type="match status" value="2"/>
</dbReference>
<proteinExistence type="inferred from homology"/>
<dbReference type="EMBL" id="CP121689">
    <property type="protein sequence ID" value="WZL76862.1"/>
    <property type="molecule type" value="Genomic_DNA"/>
</dbReference>
<evidence type="ECO:0000256" key="2">
    <source>
        <dbReference type="ARBA" id="ARBA00006442"/>
    </source>
</evidence>
<comment type="cofactor">
    <cofactor evidence="1">
        <name>FAD</name>
        <dbReference type="ChEBI" id="CHEBI:57692"/>
    </cofactor>
</comment>
<organism evidence="7 8">
    <name type="scientific">Thermatribacter velox</name>
    <dbReference type="NCBI Taxonomy" id="3039681"/>
    <lineage>
        <taxon>Bacteria</taxon>
        <taxon>Pseudomonadati</taxon>
        <taxon>Atribacterota</taxon>
        <taxon>Atribacteria</taxon>
        <taxon>Atribacterales</taxon>
        <taxon>Thermatribacteraceae</taxon>
        <taxon>Thermatribacter</taxon>
    </lineage>
</organism>
<evidence type="ECO:0000259" key="6">
    <source>
        <dbReference type="Pfam" id="PF18267"/>
    </source>
</evidence>
<gene>
    <name evidence="7" type="ORF">QBE54_03810</name>
</gene>
<evidence type="ECO:0000313" key="7">
    <source>
        <dbReference type="EMBL" id="WZL76862.1"/>
    </source>
</evidence>
<feature type="domain" description="FAD/NAD(P)-binding" evidence="5">
    <location>
        <begin position="9"/>
        <end position="305"/>
    </location>
</feature>
<accession>A0ABZ2YE48</accession>
<dbReference type="SUPFAM" id="SSF51905">
    <property type="entry name" value="FAD/NAD(P)-binding domain"/>
    <property type="match status" value="2"/>
</dbReference>
<comment type="similarity">
    <text evidence="2">Belongs to the FAD-dependent oxidoreductase family.</text>
</comment>
<evidence type="ECO:0000259" key="5">
    <source>
        <dbReference type="Pfam" id="PF07992"/>
    </source>
</evidence>
<reference evidence="7 8" key="1">
    <citation type="submission" date="2023-03" db="EMBL/GenBank/DDBJ databases">
        <title>Novel Species.</title>
        <authorList>
            <person name="Ma S."/>
        </authorList>
    </citation>
    <scope>NUCLEOTIDE SEQUENCE [LARGE SCALE GENOMIC DNA]</scope>
    <source>
        <strain evidence="7 8">B11</strain>
    </source>
</reference>
<feature type="domain" description="NADH-rubredoxin oxidoreductase C-terminal" evidence="6">
    <location>
        <begin position="325"/>
        <end position="393"/>
    </location>
</feature>
<evidence type="ECO:0000313" key="8">
    <source>
        <dbReference type="Proteomes" id="UP001461341"/>
    </source>
</evidence>